<name>A0A5D3KXE7_9BRAD</name>
<dbReference type="InterPro" id="IPR029058">
    <property type="entry name" value="AB_hydrolase_fold"/>
</dbReference>
<feature type="transmembrane region" description="Helical" evidence="4">
    <location>
        <begin position="283"/>
        <end position="309"/>
    </location>
</feature>
<feature type="transmembrane region" description="Helical" evidence="4">
    <location>
        <begin position="546"/>
        <end position="569"/>
    </location>
</feature>
<sequence>MAPLSALDTELLTQDLPGLAQVAVASPVYSGQRGQIEYRVAGDARNPAVLMLHGLGSSSAGYRAQLAGLSRDFHVIAWNAPGFGGSSPIHGQDAGIDDYADAVEGLLRALRVRRLAVLAGSSWGSVVALAFARRYPALVDSLVLSAPNVARGHLVGDARAAELNAWLRTADIDIPVSRAAIADKLLAPDAPPQVRQHVERLRDAMTTEGWRQAIQSLFTISTPDIISTVRCPMAILSGTLDQVAPHRDHAARLLAAAPSATSHQFEACGHMLKLEAPAKCGRAVAIWAMGASIGGGIALLAGGAILHLVGENGAYVVPVLGISIRSWQLVMIACGVIALPVALLVFTFPEPARRSAGSSKSVAFKEALEAIRGRRLIFTLLFLANALTIMLSVAYSSWIPAFLGRVWKIPAGEIGLTYGLIVLLLSTTSQLSAGFLVDWVYRRYGLAGIPALGIAICALIFVPAVLAPAAGSISATWFLLAAFNLLAASLFTIGTSTIVHLSPGSVIGKITAVHFAWVGITGTAVAPTLVAVIADRLFEGTQSALGSALSTVGGGLAIAGGLCLLAVYWQMRPGRDVPSLVPERAR</sequence>
<dbReference type="InterPro" id="IPR000073">
    <property type="entry name" value="AB_hydrolase_1"/>
</dbReference>
<feature type="transmembrane region" description="Helical" evidence="4">
    <location>
        <begin position="478"/>
        <end position="501"/>
    </location>
</feature>
<dbReference type="GO" id="GO:0016020">
    <property type="term" value="C:membrane"/>
    <property type="evidence" value="ECO:0007669"/>
    <property type="project" value="TreeGrafter"/>
</dbReference>
<keyword evidence="7" id="KW-1185">Reference proteome</keyword>
<dbReference type="SUPFAM" id="SSF103473">
    <property type="entry name" value="MFS general substrate transporter"/>
    <property type="match status" value="1"/>
</dbReference>
<dbReference type="OrthoDB" id="9804723at2"/>
<keyword evidence="3 4" id="KW-0472">Membrane</keyword>
<reference evidence="6 7" key="1">
    <citation type="submission" date="2019-08" db="EMBL/GenBank/DDBJ databases">
        <title>Bradyrhizobium hipponensis sp. nov., a rhizobium isolated from a Lupinus angustifolius root nodule in Tunisia.</title>
        <authorList>
            <person name="Off K."/>
            <person name="Rejili M."/>
            <person name="Mars M."/>
            <person name="Brachmann A."/>
            <person name="Marin M."/>
        </authorList>
    </citation>
    <scope>NUCLEOTIDE SEQUENCE [LARGE SCALE GENOMIC DNA]</scope>
    <source>
        <strain evidence="6 7">CTAW71</strain>
    </source>
</reference>
<dbReference type="InterPro" id="IPR050266">
    <property type="entry name" value="AB_hydrolase_sf"/>
</dbReference>
<dbReference type="SUPFAM" id="SSF53474">
    <property type="entry name" value="alpha/beta-Hydrolases"/>
    <property type="match status" value="1"/>
</dbReference>
<evidence type="ECO:0000259" key="5">
    <source>
        <dbReference type="Pfam" id="PF00561"/>
    </source>
</evidence>
<evidence type="ECO:0000256" key="4">
    <source>
        <dbReference type="SAM" id="Phobius"/>
    </source>
</evidence>
<keyword evidence="1 4" id="KW-0812">Transmembrane</keyword>
<dbReference type="InterPro" id="IPR011701">
    <property type="entry name" value="MFS"/>
</dbReference>
<dbReference type="PANTHER" id="PTHR43798:SF33">
    <property type="entry name" value="HYDROLASE, PUTATIVE (AFU_ORTHOLOGUE AFUA_2G14860)-RELATED"/>
    <property type="match status" value="1"/>
</dbReference>
<dbReference type="GO" id="GO:0016787">
    <property type="term" value="F:hydrolase activity"/>
    <property type="evidence" value="ECO:0007669"/>
    <property type="project" value="UniProtKB-KW"/>
</dbReference>
<feature type="transmembrane region" description="Helical" evidence="4">
    <location>
        <begin position="444"/>
        <end position="466"/>
    </location>
</feature>
<evidence type="ECO:0000256" key="2">
    <source>
        <dbReference type="ARBA" id="ARBA00022989"/>
    </source>
</evidence>
<dbReference type="GO" id="GO:0022857">
    <property type="term" value="F:transmembrane transporter activity"/>
    <property type="evidence" value="ECO:0007669"/>
    <property type="project" value="InterPro"/>
</dbReference>
<proteinExistence type="predicted"/>
<dbReference type="Proteomes" id="UP000324758">
    <property type="component" value="Unassembled WGS sequence"/>
</dbReference>
<feature type="transmembrane region" description="Helical" evidence="4">
    <location>
        <begin position="415"/>
        <end position="437"/>
    </location>
</feature>
<dbReference type="Gene3D" id="1.20.1250.20">
    <property type="entry name" value="MFS general substrate transporter like domains"/>
    <property type="match status" value="1"/>
</dbReference>
<dbReference type="Gene3D" id="3.40.50.1820">
    <property type="entry name" value="alpha/beta hydrolase"/>
    <property type="match status" value="1"/>
</dbReference>
<feature type="domain" description="AB hydrolase-1" evidence="5">
    <location>
        <begin position="47"/>
        <end position="277"/>
    </location>
</feature>
<dbReference type="Pfam" id="PF00561">
    <property type="entry name" value="Abhydrolase_1"/>
    <property type="match status" value="1"/>
</dbReference>
<accession>A0A5D3KXE7</accession>
<gene>
    <name evidence="6" type="ORF">FXB40_07810</name>
</gene>
<dbReference type="InterPro" id="IPR036259">
    <property type="entry name" value="MFS_trans_sf"/>
</dbReference>
<evidence type="ECO:0000256" key="3">
    <source>
        <dbReference type="ARBA" id="ARBA00023136"/>
    </source>
</evidence>
<dbReference type="EMBL" id="VSSS01000014">
    <property type="protein sequence ID" value="TYL97803.1"/>
    <property type="molecule type" value="Genomic_DNA"/>
</dbReference>
<dbReference type="Pfam" id="PF07690">
    <property type="entry name" value="MFS_1"/>
    <property type="match status" value="1"/>
</dbReference>
<evidence type="ECO:0000256" key="1">
    <source>
        <dbReference type="ARBA" id="ARBA00022692"/>
    </source>
</evidence>
<feature type="transmembrane region" description="Helical" evidence="4">
    <location>
        <begin position="376"/>
        <end position="395"/>
    </location>
</feature>
<keyword evidence="2 4" id="KW-1133">Transmembrane helix</keyword>
<evidence type="ECO:0000313" key="7">
    <source>
        <dbReference type="Proteomes" id="UP000324758"/>
    </source>
</evidence>
<evidence type="ECO:0000313" key="6">
    <source>
        <dbReference type="EMBL" id="TYL97803.1"/>
    </source>
</evidence>
<dbReference type="RefSeq" id="WP_148771625.1">
    <property type="nucleotide sequence ID" value="NZ_VSSS01000014.1"/>
</dbReference>
<feature type="transmembrane region" description="Helical" evidence="4">
    <location>
        <begin position="329"/>
        <end position="348"/>
    </location>
</feature>
<comment type="caution">
    <text evidence="6">The sequence shown here is derived from an EMBL/GenBank/DDBJ whole genome shotgun (WGS) entry which is preliminary data.</text>
</comment>
<protein>
    <submittedName>
        <fullName evidence="6">Alpha/beta fold hydrolase</fullName>
    </submittedName>
</protein>
<dbReference type="AlphaFoldDB" id="A0A5D3KXE7"/>
<dbReference type="PRINTS" id="PR00111">
    <property type="entry name" value="ABHYDROLASE"/>
</dbReference>
<feature type="transmembrane region" description="Helical" evidence="4">
    <location>
        <begin position="513"/>
        <end position="534"/>
    </location>
</feature>
<keyword evidence="6" id="KW-0378">Hydrolase</keyword>
<organism evidence="6 7">
    <name type="scientific">Bradyrhizobium rifense</name>
    <dbReference type="NCBI Taxonomy" id="515499"/>
    <lineage>
        <taxon>Bacteria</taxon>
        <taxon>Pseudomonadati</taxon>
        <taxon>Pseudomonadota</taxon>
        <taxon>Alphaproteobacteria</taxon>
        <taxon>Hyphomicrobiales</taxon>
        <taxon>Nitrobacteraceae</taxon>
        <taxon>Bradyrhizobium</taxon>
    </lineage>
</organism>
<dbReference type="PANTHER" id="PTHR43798">
    <property type="entry name" value="MONOACYLGLYCEROL LIPASE"/>
    <property type="match status" value="1"/>
</dbReference>